<evidence type="ECO:0000313" key="2">
    <source>
        <dbReference type="EMBL" id="KAL3694790.1"/>
    </source>
</evidence>
<reference evidence="2 3" key="1">
    <citation type="submission" date="2024-09" db="EMBL/GenBank/DDBJ databases">
        <title>Chromosome-scale assembly of Riccia sorocarpa.</title>
        <authorList>
            <person name="Paukszto L."/>
        </authorList>
    </citation>
    <scope>NUCLEOTIDE SEQUENCE [LARGE SCALE GENOMIC DNA]</scope>
    <source>
        <strain evidence="2">LP-2024</strain>
        <tissue evidence="2">Aerial parts of the thallus</tissue>
    </source>
</reference>
<dbReference type="AlphaFoldDB" id="A0ABD3HXG5"/>
<dbReference type="Proteomes" id="UP001633002">
    <property type="component" value="Unassembled WGS sequence"/>
</dbReference>
<accession>A0ABD3HXG5</accession>
<protein>
    <submittedName>
        <fullName evidence="2">Uncharacterized protein</fullName>
    </submittedName>
</protein>
<feature type="region of interest" description="Disordered" evidence="1">
    <location>
        <begin position="32"/>
        <end position="58"/>
    </location>
</feature>
<feature type="region of interest" description="Disordered" evidence="1">
    <location>
        <begin position="155"/>
        <end position="174"/>
    </location>
</feature>
<sequence length="200" mass="22753">MKNIAREFHEKATMDEANRETWKDRQLHAIGNNQCTPRNELEDKEETTPGWSTSTNEQEKIIEGGEQENFVAEESEHTRSISADSQNELVFLPPGEGIRKMTLVAQNSTEELRIHTGGENREVRNIEGRNNYELINLLEPFTQIVISRGRAGHSRRKPLSVTNKGVKKRRAPSQQRSVISELGFDLNLPMPGGFWASRSE</sequence>
<evidence type="ECO:0000256" key="1">
    <source>
        <dbReference type="SAM" id="MobiDB-lite"/>
    </source>
</evidence>
<evidence type="ECO:0000313" key="3">
    <source>
        <dbReference type="Proteomes" id="UP001633002"/>
    </source>
</evidence>
<gene>
    <name evidence="2" type="ORF">R1sor_008441</name>
</gene>
<name>A0ABD3HXG5_9MARC</name>
<keyword evidence="3" id="KW-1185">Reference proteome</keyword>
<comment type="caution">
    <text evidence="2">The sequence shown here is derived from an EMBL/GenBank/DDBJ whole genome shotgun (WGS) entry which is preliminary data.</text>
</comment>
<organism evidence="2 3">
    <name type="scientific">Riccia sorocarpa</name>
    <dbReference type="NCBI Taxonomy" id="122646"/>
    <lineage>
        <taxon>Eukaryota</taxon>
        <taxon>Viridiplantae</taxon>
        <taxon>Streptophyta</taxon>
        <taxon>Embryophyta</taxon>
        <taxon>Marchantiophyta</taxon>
        <taxon>Marchantiopsida</taxon>
        <taxon>Marchantiidae</taxon>
        <taxon>Marchantiales</taxon>
        <taxon>Ricciaceae</taxon>
        <taxon>Riccia</taxon>
    </lineage>
</organism>
<dbReference type="EMBL" id="JBJQOH010000003">
    <property type="protein sequence ID" value="KAL3694790.1"/>
    <property type="molecule type" value="Genomic_DNA"/>
</dbReference>
<proteinExistence type="predicted"/>